<sequence length="158" mass="18392">MVKNHLDLAIDAVELVKPSIEKLFERTNRKELHIVVMDPRVKPWESTFEEAILYQTSLGSPEQWTIPFDQFARKKAQQAWRNGRPNLTNQTLHTSSLQEEDLLFYGSFVYGDIVVACSGVEQWYDMLISGWIAVAFEQLCMSEYQNNKTNNPTQTYRK</sequence>
<keyword evidence="2" id="KW-1185">Reference proteome</keyword>
<gene>
    <name evidence="1" type="ORF">VHP8226_01604</name>
</gene>
<protein>
    <submittedName>
        <fullName evidence="1">Uncharacterized protein</fullName>
    </submittedName>
</protein>
<evidence type="ECO:0000313" key="1">
    <source>
        <dbReference type="EMBL" id="CAH0526130.1"/>
    </source>
</evidence>
<organism evidence="1 2">
    <name type="scientific">Vibrio hippocampi</name>
    <dbReference type="NCBI Taxonomy" id="654686"/>
    <lineage>
        <taxon>Bacteria</taxon>
        <taxon>Pseudomonadati</taxon>
        <taxon>Pseudomonadota</taxon>
        <taxon>Gammaproteobacteria</taxon>
        <taxon>Vibrionales</taxon>
        <taxon>Vibrionaceae</taxon>
        <taxon>Vibrio</taxon>
    </lineage>
</organism>
<reference evidence="1" key="1">
    <citation type="submission" date="2021-12" db="EMBL/GenBank/DDBJ databases">
        <authorList>
            <person name="Rodrigo-Torres L."/>
            <person name="Arahal R. D."/>
            <person name="Lucena T."/>
        </authorList>
    </citation>
    <scope>NUCLEOTIDE SEQUENCE</scope>
    <source>
        <strain evidence="1">CECT 8226</strain>
    </source>
</reference>
<accession>A0ABN8DI73</accession>
<dbReference type="Proteomes" id="UP000838160">
    <property type="component" value="Unassembled WGS sequence"/>
</dbReference>
<name>A0ABN8DI73_9VIBR</name>
<dbReference type="EMBL" id="CAKLCM010000002">
    <property type="protein sequence ID" value="CAH0526130.1"/>
    <property type="molecule type" value="Genomic_DNA"/>
</dbReference>
<evidence type="ECO:0000313" key="2">
    <source>
        <dbReference type="Proteomes" id="UP000838160"/>
    </source>
</evidence>
<proteinExistence type="predicted"/>
<comment type="caution">
    <text evidence="1">The sequence shown here is derived from an EMBL/GenBank/DDBJ whole genome shotgun (WGS) entry which is preliminary data.</text>
</comment>
<dbReference type="RefSeq" id="WP_237484544.1">
    <property type="nucleotide sequence ID" value="NZ_CAKLCM010000002.1"/>
</dbReference>